<dbReference type="EMBL" id="BNJG01000003">
    <property type="protein sequence ID" value="GHO58624.1"/>
    <property type="molecule type" value="Genomic_DNA"/>
</dbReference>
<keyword evidence="1" id="KW-0560">Oxidoreductase</keyword>
<sequence length="145" mass="16306">MKKGIYSTMTNIPESHLDILQSTAVAYMATIGPKGEPQASPVLFGWDGTHLFFSMNKIRQKHRNLLREPRVAIAIADPANPYRSLEIRGNVVSIDDDHNYHIANVLSQKYTGQDATPNMLPGEQRVAVVVEPERVFAFPFQEDKK</sequence>
<proteinExistence type="predicted"/>
<protein>
    <submittedName>
        <fullName evidence="3">PPOX class F420-dependent enzyme</fullName>
    </submittedName>
</protein>
<feature type="domain" description="Pyridoxamine 5'-phosphate oxidase N-terminal" evidence="2">
    <location>
        <begin position="13"/>
        <end position="136"/>
    </location>
</feature>
<evidence type="ECO:0000313" key="4">
    <source>
        <dbReference type="Proteomes" id="UP000654345"/>
    </source>
</evidence>
<dbReference type="InterPro" id="IPR012349">
    <property type="entry name" value="Split_barrel_FMN-bd"/>
</dbReference>
<dbReference type="InterPro" id="IPR011576">
    <property type="entry name" value="Pyridox_Oxase_N"/>
</dbReference>
<evidence type="ECO:0000256" key="1">
    <source>
        <dbReference type="ARBA" id="ARBA00023002"/>
    </source>
</evidence>
<comment type="caution">
    <text evidence="3">The sequence shown here is derived from an EMBL/GenBank/DDBJ whole genome shotgun (WGS) entry which is preliminary data.</text>
</comment>
<gene>
    <name evidence="3" type="ORF">KSB_70990</name>
</gene>
<evidence type="ECO:0000259" key="2">
    <source>
        <dbReference type="Pfam" id="PF01243"/>
    </source>
</evidence>
<name>A0ABQ3V0F6_9CHLR</name>
<dbReference type="SUPFAM" id="SSF50475">
    <property type="entry name" value="FMN-binding split barrel"/>
    <property type="match status" value="1"/>
</dbReference>
<evidence type="ECO:0000313" key="3">
    <source>
        <dbReference type="EMBL" id="GHO58624.1"/>
    </source>
</evidence>
<organism evidence="3 4">
    <name type="scientific">Ktedonobacter robiniae</name>
    <dbReference type="NCBI Taxonomy" id="2778365"/>
    <lineage>
        <taxon>Bacteria</taxon>
        <taxon>Bacillati</taxon>
        <taxon>Chloroflexota</taxon>
        <taxon>Ktedonobacteria</taxon>
        <taxon>Ktedonobacterales</taxon>
        <taxon>Ktedonobacteraceae</taxon>
        <taxon>Ktedonobacter</taxon>
    </lineage>
</organism>
<dbReference type="NCBIfam" id="TIGR03618">
    <property type="entry name" value="Rv1155_F420"/>
    <property type="match status" value="1"/>
</dbReference>
<dbReference type="Pfam" id="PF01243">
    <property type="entry name" value="PNPOx_N"/>
    <property type="match status" value="1"/>
</dbReference>
<dbReference type="Proteomes" id="UP000654345">
    <property type="component" value="Unassembled WGS sequence"/>
</dbReference>
<dbReference type="InterPro" id="IPR052019">
    <property type="entry name" value="F420H2_bilvrd_red/Heme_oxyg"/>
</dbReference>
<dbReference type="InterPro" id="IPR019920">
    <property type="entry name" value="F420-binding_dom_put"/>
</dbReference>
<dbReference type="Gene3D" id="2.30.110.10">
    <property type="entry name" value="Electron Transport, Fmn-binding Protein, Chain A"/>
    <property type="match status" value="1"/>
</dbReference>
<dbReference type="PANTHER" id="PTHR35176">
    <property type="entry name" value="HEME OXYGENASE HI_0854-RELATED"/>
    <property type="match status" value="1"/>
</dbReference>
<accession>A0ABQ3V0F6</accession>
<reference evidence="3 4" key="1">
    <citation type="journal article" date="2021" name="Int. J. Syst. Evol. Microbiol.">
        <title>Reticulibacter mediterranei gen. nov., sp. nov., within the new family Reticulibacteraceae fam. nov., and Ktedonospora formicarum gen. nov., sp. nov., Ktedonobacter robiniae sp. nov., Dictyobacter formicarum sp. nov. and Dictyobacter arantiisoli sp. nov., belonging to the class Ktedonobacteria.</title>
        <authorList>
            <person name="Yabe S."/>
            <person name="Zheng Y."/>
            <person name="Wang C.M."/>
            <person name="Sakai Y."/>
            <person name="Abe K."/>
            <person name="Yokota A."/>
            <person name="Donadio S."/>
            <person name="Cavaletti L."/>
            <person name="Monciardini P."/>
        </authorList>
    </citation>
    <scope>NUCLEOTIDE SEQUENCE [LARGE SCALE GENOMIC DNA]</scope>
    <source>
        <strain evidence="3 4">SOSP1-30</strain>
    </source>
</reference>
<keyword evidence="4" id="KW-1185">Reference proteome</keyword>
<dbReference type="PANTHER" id="PTHR35176:SF6">
    <property type="entry name" value="HEME OXYGENASE HI_0854-RELATED"/>
    <property type="match status" value="1"/>
</dbReference>